<dbReference type="InterPro" id="IPR027417">
    <property type="entry name" value="P-loop_NTPase"/>
</dbReference>
<gene>
    <name evidence="4" type="ORF">IDH45_11185</name>
</gene>
<dbReference type="InterPro" id="IPR052735">
    <property type="entry name" value="NAD_biosynth-regulator"/>
</dbReference>
<dbReference type="Proteomes" id="UP000639396">
    <property type="component" value="Unassembled WGS sequence"/>
</dbReference>
<dbReference type="InterPro" id="IPR004821">
    <property type="entry name" value="Cyt_trans-like"/>
</dbReference>
<keyword evidence="5" id="KW-1185">Reference proteome</keyword>
<dbReference type="PANTHER" id="PTHR37512">
    <property type="entry name" value="TRIFUNCTIONAL NAD BIOSYNTHESIS/REGULATOR PROTEIN NADR"/>
    <property type="match status" value="1"/>
</dbReference>
<proteinExistence type="predicted"/>
<sequence>MAKRNPQPQHKEKEAESVSETTGLTLGKFAPFHKGHQLLVETALHETDRVIVVIYDCPETTPIPLMVRACWIRTLYPSVEVIEAWDGPAETGYTLDIMRKQERYILGLLGECKVTHFYSSEKYGEHMSEALGAVNRQVDPDRGRCPVSGTAVRAAPYEHRHLVDPLVYRDLVTKAVFVGAPSTGKTTTAQVMAARKNTVWMPEYGREYWENHQIERRLTPEQLVEIAEGHLERENAALTEARDYLFVDTNAITTYMFALDYHGFALPRLQELAERAVSRYDLVFVCGDDIPYDDTPDRSGDVHRHTFQKRIVADLLERNVPFIPLEGTVEQRLERVDSVLSRYVKYRSLGELVSVQDHPL</sequence>
<name>A0A927GZX5_9BACL</name>
<dbReference type="InterPro" id="IPR014729">
    <property type="entry name" value="Rossmann-like_a/b/a_fold"/>
</dbReference>
<dbReference type="InterPro" id="IPR038727">
    <property type="entry name" value="NadR/Ttd14_AAA_dom"/>
</dbReference>
<evidence type="ECO:0000259" key="3">
    <source>
        <dbReference type="Pfam" id="PF13521"/>
    </source>
</evidence>
<feature type="region of interest" description="Disordered" evidence="1">
    <location>
        <begin position="1"/>
        <end position="20"/>
    </location>
</feature>
<evidence type="ECO:0000313" key="4">
    <source>
        <dbReference type="EMBL" id="MBD2862547.1"/>
    </source>
</evidence>
<organism evidence="4 5">
    <name type="scientific">Paenibacillus oceani</name>
    <dbReference type="NCBI Taxonomy" id="2772510"/>
    <lineage>
        <taxon>Bacteria</taxon>
        <taxon>Bacillati</taxon>
        <taxon>Bacillota</taxon>
        <taxon>Bacilli</taxon>
        <taxon>Bacillales</taxon>
        <taxon>Paenibacillaceae</taxon>
        <taxon>Paenibacillus</taxon>
    </lineage>
</organism>
<dbReference type="PANTHER" id="PTHR37512:SF1">
    <property type="entry name" value="NADR_TTD14 AAA DOMAIN-CONTAINING PROTEIN"/>
    <property type="match status" value="1"/>
</dbReference>
<dbReference type="EMBL" id="JACXJA010000013">
    <property type="protein sequence ID" value="MBD2862547.1"/>
    <property type="molecule type" value="Genomic_DNA"/>
</dbReference>
<dbReference type="Pfam" id="PF01467">
    <property type="entry name" value="CTP_transf_like"/>
    <property type="match status" value="1"/>
</dbReference>
<accession>A0A927GZX5</accession>
<dbReference type="AlphaFoldDB" id="A0A927GZX5"/>
<dbReference type="SUPFAM" id="SSF52540">
    <property type="entry name" value="P-loop containing nucleoside triphosphate hydrolases"/>
    <property type="match status" value="1"/>
</dbReference>
<reference evidence="4" key="1">
    <citation type="submission" date="2020-09" db="EMBL/GenBank/DDBJ databases">
        <title>A novel bacterium of genus Paenibacillus, isolated from South China Sea.</title>
        <authorList>
            <person name="Huang H."/>
            <person name="Mo K."/>
            <person name="Hu Y."/>
        </authorList>
    </citation>
    <scope>NUCLEOTIDE SEQUENCE</scope>
    <source>
        <strain evidence="4">IB182363</strain>
    </source>
</reference>
<evidence type="ECO:0000313" key="5">
    <source>
        <dbReference type="Proteomes" id="UP000639396"/>
    </source>
</evidence>
<feature type="domain" description="Cytidyltransferase-like" evidence="2">
    <location>
        <begin position="25"/>
        <end position="154"/>
    </location>
</feature>
<evidence type="ECO:0000256" key="1">
    <source>
        <dbReference type="SAM" id="MobiDB-lite"/>
    </source>
</evidence>
<comment type="caution">
    <text evidence="4">The sequence shown here is derived from an EMBL/GenBank/DDBJ whole genome shotgun (WGS) entry which is preliminary data.</text>
</comment>
<dbReference type="NCBIfam" id="TIGR00125">
    <property type="entry name" value="cyt_tran_rel"/>
    <property type="match status" value="1"/>
</dbReference>
<feature type="domain" description="NadR/Ttd14 AAA" evidence="3">
    <location>
        <begin position="175"/>
        <end position="332"/>
    </location>
</feature>
<dbReference type="SUPFAM" id="SSF52374">
    <property type="entry name" value="Nucleotidylyl transferase"/>
    <property type="match status" value="1"/>
</dbReference>
<dbReference type="Pfam" id="PF13521">
    <property type="entry name" value="AAA_28"/>
    <property type="match status" value="1"/>
</dbReference>
<evidence type="ECO:0000259" key="2">
    <source>
        <dbReference type="Pfam" id="PF01467"/>
    </source>
</evidence>
<dbReference type="Gene3D" id="3.40.50.620">
    <property type="entry name" value="HUPs"/>
    <property type="match status" value="1"/>
</dbReference>
<protein>
    <submittedName>
        <fullName evidence="4">AAA family ATPase</fullName>
    </submittedName>
</protein>
<dbReference type="Gene3D" id="3.40.50.300">
    <property type="entry name" value="P-loop containing nucleotide triphosphate hydrolases"/>
    <property type="match status" value="1"/>
</dbReference>
<dbReference type="GO" id="GO:0003824">
    <property type="term" value="F:catalytic activity"/>
    <property type="evidence" value="ECO:0007669"/>
    <property type="project" value="InterPro"/>
</dbReference>